<keyword evidence="2" id="KW-0472">Membrane</keyword>
<feature type="region of interest" description="Disordered" evidence="1">
    <location>
        <begin position="360"/>
        <end position="382"/>
    </location>
</feature>
<keyword evidence="2" id="KW-0812">Transmembrane</keyword>
<protein>
    <submittedName>
        <fullName evidence="3">General secretion pathway protein GspL</fullName>
    </submittedName>
</protein>
<reference evidence="3 4" key="1">
    <citation type="submission" date="2018-07" db="EMBL/GenBank/DDBJ databases">
        <title>Whole genome Sequencing of Pseudoxanthomonas gei KCTC 32298 (T).</title>
        <authorList>
            <person name="Kumar S."/>
            <person name="Bansal K."/>
            <person name="Kaur A."/>
            <person name="Patil P."/>
            <person name="Sharma S."/>
            <person name="Patil P.B."/>
        </authorList>
    </citation>
    <scope>NUCLEOTIDE SEQUENCE [LARGE SCALE GENOMIC DNA]</scope>
    <source>
        <strain evidence="3 4">KCTC 32298</strain>
    </source>
</reference>
<comment type="caution">
    <text evidence="3">The sequence shown here is derived from an EMBL/GenBank/DDBJ whole genome shotgun (WGS) entry which is preliminary data.</text>
</comment>
<accession>A0ABX0AEY3</accession>
<dbReference type="Gene3D" id="3.30.1490.300">
    <property type="match status" value="1"/>
</dbReference>
<keyword evidence="4" id="KW-1185">Reference proteome</keyword>
<sequence>MTSLDHSPALADRIRRYGVGTGSFLIWWRQALASWLPARWRVLLGLAQDRLLLAGAGEEVQLQWQNGNGVHDVVRLPLPLQDADLERVLGNRLAALPRWLVLPPGLVLRRSMLLPAAAAERLRDVVGFEVDRQTPFSAAAVRFDARLLGRRADGQLEVELVAVPKPAFEEALSALGGLAGGLVGVDALDAAGTPLGVNLLPQEQRRSRSTPMRSWNMVLVAVALLAVVATAWQVLANRRDAAAAFSAQVDASAIQARKVAIQRDRLRDIVEGAKFLDRARASRPTTVEVIDEVSRRLPDNTYLEKLAIEGDRLLLIGLSPEASALVGRMEGSSLWKSPALSGALQPDPRTRRDRFSLTADLVGTRPAATAPATGAANGDARR</sequence>
<dbReference type="EMBL" id="QOVG01000002">
    <property type="protein sequence ID" value="NDK38036.1"/>
    <property type="molecule type" value="Genomic_DNA"/>
</dbReference>
<evidence type="ECO:0000313" key="4">
    <source>
        <dbReference type="Proteomes" id="UP001429354"/>
    </source>
</evidence>
<dbReference type="PANTHER" id="PTHR40278:SF1">
    <property type="entry name" value="DNA UTILIZATION PROTEIN HOFN"/>
    <property type="match status" value="1"/>
</dbReference>
<dbReference type="Pfam" id="PF05137">
    <property type="entry name" value="PilN"/>
    <property type="match status" value="1"/>
</dbReference>
<gene>
    <name evidence="3" type="ORF">DT603_04175</name>
</gene>
<dbReference type="InterPro" id="IPR052534">
    <property type="entry name" value="Extracell_DNA_Util/SecSys_Comp"/>
</dbReference>
<dbReference type="InterPro" id="IPR007813">
    <property type="entry name" value="PilN"/>
</dbReference>
<proteinExistence type="predicted"/>
<evidence type="ECO:0000256" key="2">
    <source>
        <dbReference type="SAM" id="Phobius"/>
    </source>
</evidence>
<keyword evidence="2" id="KW-1133">Transmembrane helix</keyword>
<dbReference type="SUPFAM" id="SSF53067">
    <property type="entry name" value="Actin-like ATPase domain"/>
    <property type="match status" value="1"/>
</dbReference>
<dbReference type="Proteomes" id="UP001429354">
    <property type="component" value="Unassembled WGS sequence"/>
</dbReference>
<organism evidence="3 4">
    <name type="scientific">Pseudoxanthomonas gei</name>
    <dbReference type="NCBI Taxonomy" id="1383030"/>
    <lineage>
        <taxon>Bacteria</taxon>
        <taxon>Pseudomonadati</taxon>
        <taxon>Pseudomonadota</taxon>
        <taxon>Gammaproteobacteria</taxon>
        <taxon>Lysobacterales</taxon>
        <taxon>Lysobacteraceae</taxon>
        <taxon>Pseudoxanthomonas</taxon>
    </lineage>
</organism>
<name>A0ABX0AEY3_9GAMM</name>
<feature type="transmembrane region" description="Helical" evidence="2">
    <location>
        <begin position="215"/>
        <end position="235"/>
    </location>
</feature>
<feature type="compositionally biased region" description="Low complexity" evidence="1">
    <location>
        <begin position="363"/>
        <end position="382"/>
    </location>
</feature>
<dbReference type="PANTHER" id="PTHR40278">
    <property type="entry name" value="DNA UTILIZATION PROTEIN HOFN"/>
    <property type="match status" value="1"/>
</dbReference>
<dbReference type="InterPro" id="IPR043129">
    <property type="entry name" value="ATPase_NBD"/>
</dbReference>
<evidence type="ECO:0000256" key="1">
    <source>
        <dbReference type="SAM" id="MobiDB-lite"/>
    </source>
</evidence>
<dbReference type="RefSeq" id="WP_162348594.1">
    <property type="nucleotide sequence ID" value="NZ_QOVG01000002.1"/>
</dbReference>
<evidence type="ECO:0000313" key="3">
    <source>
        <dbReference type="EMBL" id="NDK38036.1"/>
    </source>
</evidence>